<evidence type="ECO:0000256" key="2">
    <source>
        <dbReference type="ARBA" id="ARBA00005272"/>
    </source>
</evidence>
<evidence type="ECO:0000256" key="4">
    <source>
        <dbReference type="ARBA" id="ARBA00022827"/>
    </source>
</evidence>
<feature type="domain" description="FAD/NAD(P)-binding" evidence="6">
    <location>
        <begin position="7"/>
        <end position="338"/>
    </location>
</feature>
<organism evidence="7 8">
    <name type="scientific">Pseudoalteromonas tunicata D2</name>
    <dbReference type="NCBI Taxonomy" id="87626"/>
    <lineage>
        <taxon>Bacteria</taxon>
        <taxon>Pseudomonadati</taxon>
        <taxon>Pseudomonadota</taxon>
        <taxon>Gammaproteobacteria</taxon>
        <taxon>Alteromonadales</taxon>
        <taxon>Pseudoalteromonadaceae</taxon>
        <taxon>Pseudoalteromonas</taxon>
    </lineage>
</organism>
<proteinExistence type="inferred from homology"/>
<keyword evidence="8" id="KW-1185">Reference proteome</keyword>
<dbReference type="GO" id="GO:0003955">
    <property type="term" value="F:NAD(P)H dehydrogenase (quinone) activity"/>
    <property type="evidence" value="ECO:0007669"/>
    <property type="project" value="TreeGrafter"/>
</dbReference>
<dbReference type="SUPFAM" id="SSF51905">
    <property type="entry name" value="FAD/NAD(P)-binding domain"/>
    <property type="match status" value="2"/>
</dbReference>
<dbReference type="InterPro" id="IPR036188">
    <property type="entry name" value="FAD/NAD-bd_sf"/>
</dbReference>
<dbReference type="HOGENOM" id="CLU_021377_7_0_6"/>
<name>A4CC54_9GAMM</name>
<comment type="cofactor">
    <cofactor evidence="1">
        <name>FAD</name>
        <dbReference type="ChEBI" id="CHEBI:57692"/>
    </cofactor>
</comment>
<dbReference type="PANTHER" id="PTHR42913:SF3">
    <property type="entry name" value="64 KDA MITOCHONDRIAL NADH DEHYDROGENASE (EUROFUNG)"/>
    <property type="match status" value="1"/>
</dbReference>
<dbReference type="eggNOG" id="COG1252">
    <property type="taxonomic scope" value="Bacteria"/>
</dbReference>
<dbReference type="InterPro" id="IPR023753">
    <property type="entry name" value="FAD/NAD-binding_dom"/>
</dbReference>
<protein>
    <submittedName>
        <fullName evidence="7">Respiratory NADH dehydrogenase II</fullName>
    </submittedName>
</protein>
<gene>
    <name evidence="7" type="ORF">PTD2_19005</name>
</gene>
<comment type="similarity">
    <text evidence="2">Belongs to the NADH dehydrogenase family.</text>
</comment>
<keyword evidence="4" id="KW-0274">FAD</keyword>
<dbReference type="STRING" id="87626.PTD2_19005"/>
<dbReference type="Pfam" id="PF07992">
    <property type="entry name" value="Pyr_redox_2"/>
    <property type="match status" value="1"/>
</dbReference>
<dbReference type="OrthoDB" id="9781621at2"/>
<evidence type="ECO:0000313" key="8">
    <source>
        <dbReference type="Proteomes" id="UP000006201"/>
    </source>
</evidence>
<accession>A4CC54</accession>
<reference evidence="7 8" key="1">
    <citation type="submission" date="2006-02" db="EMBL/GenBank/DDBJ databases">
        <authorList>
            <person name="Moran M.A."/>
            <person name="Kjelleberg S."/>
            <person name="Egan S."/>
            <person name="Saunders N."/>
            <person name="Thomas T."/>
            <person name="Ferriera S."/>
            <person name="Johnson J."/>
            <person name="Kravitz S."/>
            <person name="Halpern A."/>
            <person name="Remington K."/>
            <person name="Beeson K."/>
            <person name="Tran B."/>
            <person name="Rogers Y.-H."/>
            <person name="Friedman R."/>
            <person name="Venter J.C."/>
        </authorList>
    </citation>
    <scope>NUCLEOTIDE SEQUENCE [LARGE SCALE GENOMIC DNA]</scope>
    <source>
        <strain evidence="7 8">D2</strain>
    </source>
</reference>
<dbReference type="Proteomes" id="UP000006201">
    <property type="component" value="Unassembled WGS sequence"/>
</dbReference>
<comment type="caution">
    <text evidence="7">The sequence shown here is derived from an EMBL/GenBank/DDBJ whole genome shotgun (WGS) entry which is preliminary data.</text>
</comment>
<evidence type="ECO:0000256" key="1">
    <source>
        <dbReference type="ARBA" id="ARBA00001974"/>
    </source>
</evidence>
<evidence type="ECO:0000313" key="7">
    <source>
        <dbReference type="EMBL" id="EAR27941.1"/>
    </source>
</evidence>
<dbReference type="PRINTS" id="PR00411">
    <property type="entry name" value="PNDRDTASEI"/>
</dbReference>
<keyword evidence="5" id="KW-0560">Oxidoreductase</keyword>
<evidence type="ECO:0000256" key="3">
    <source>
        <dbReference type="ARBA" id="ARBA00022630"/>
    </source>
</evidence>
<sequence>MSNKRPTIVIVGGGAGGLALATQLGHKLGKKQLADIILIDKNRSHIWKPLLHEVATGSLDADLDGVVYSAHAAKHHYRFVLGTLFSLNNTAKTVSLAALYDDDNHLILPERTLSYDKLVLAVGSVSNDFNTPGVKQHCYFLDSNQQAERFQHALLDNFTRIHHTEEANKALKIAIVGAGATGVELSAELYHVTELLKVYGLTNMTANKLHISLIEAGPRILPALSERIANSARRELNKIGVHVLENTQVKAASETGFVTQHPEPIEADIMVWAAGVKAPDFIKDLNVFELTRNNQIKVNPFLQSTVDQTIYVIGDCCAFIQADGSQVPPRAQSAHQMAQCVKLNLIAEFEQYPLTEFNYQDHGSLVNLSRFSTVGSLMGNLTKNSFFIEGKIARMMYISLYRMHQRAIHGVWRTMALWLSEKMLRIVRPKMKLH</sequence>
<evidence type="ECO:0000259" key="6">
    <source>
        <dbReference type="Pfam" id="PF07992"/>
    </source>
</evidence>
<dbReference type="InterPro" id="IPR051169">
    <property type="entry name" value="NADH-Q_oxidoreductase"/>
</dbReference>
<dbReference type="RefSeq" id="WP_009839773.1">
    <property type="nucleotide sequence ID" value="NZ_CH959301.1"/>
</dbReference>
<evidence type="ECO:0000256" key="5">
    <source>
        <dbReference type="ARBA" id="ARBA00023002"/>
    </source>
</evidence>
<keyword evidence="3" id="KW-0285">Flavoprotein</keyword>
<dbReference type="PRINTS" id="PR00368">
    <property type="entry name" value="FADPNR"/>
</dbReference>
<dbReference type="EMBL" id="AAOH01000005">
    <property type="protein sequence ID" value="EAR27941.1"/>
    <property type="molecule type" value="Genomic_DNA"/>
</dbReference>
<dbReference type="PANTHER" id="PTHR42913">
    <property type="entry name" value="APOPTOSIS-INDUCING FACTOR 1"/>
    <property type="match status" value="1"/>
</dbReference>
<dbReference type="GO" id="GO:0019646">
    <property type="term" value="P:aerobic electron transport chain"/>
    <property type="evidence" value="ECO:0007669"/>
    <property type="project" value="TreeGrafter"/>
</dbReference>
<dbReference type="AlphaFoldDB" id="A4CC54"/>
<dbReference type="Gene3D" id="3.50.50.100">
    <property type="match status" value="1"/>
</dbReference>